<dbReference type="EMBL" id="CM000760">
    <property type="protein sequence ID" value="OQU90769.1"/>
    <property type="molecule type" value="Genomic_DNA"/>
</dbReference>
<dbReference type="InParanoid" id="A0A1Z5S4M4"/>
<evidence type="ECO:0000313" key="3">
    <source>
        <dbReference type="Proteomes" id="UP000000768"/>
    </source>
</evidence>
<evidence type="ECO:0000313" key="2">
    <source>
        <dbReference type="EMBL" id="OQU90769.1"/>
    </source>
</evidence>
<dbReference type="AlphaFoldDB" id="A0A1Z5S4M4"/>
<sequence length="335" mass="38046">MSAWGPARGASGLRESGSGAAGGEDDGERRQSVRPCVPPLTIVIGGDAMVVEKTGDAMVCEKTGAWTGTKKAKVQCAPTSEGVDMTAPVISTPEQGVEGFDWKQVEGFDWTYADVKEEVDSFQKYRGLPNLDDDFWILNDDQQTEELRKRLAICHIRAHKGAGLNDAQLLSILEQDGPFRPYEHPPKWMFDVERFKISGFQDYQRLIPVESYALKWSGALSMWLFARAVVVSCLPVNAELTEDYHDWSHYYNAFSTLESDQQFVCLWEKLFDKTKWLQHCHKLTRQEWRIVDRVTFYHAAKIKADYPQIYSMLLIDFTSVIILSPRHINVLDIAS</sequence>
<organism evidence="2 3">
    <name type="scientific">Sorghum bicolor</name>
    <name type="common">Sorghum</name>
    <name type="synonym">Sorghum vulgare</name>
    <dbReference type="NCBI Taxonomy" id="4558"/>
    <lineage>
        <taxon>Eukaryota</taxon>
        <taxon>Viridiplantae</taxon>
        <taxon>Streptophyta</taxon>
        <taxon>Embryophyta</taxon>
        <taxon>Tracheophyta</taxon>
        <taxon>Spermatophyta</taxon>
        <taxon>Magnoliopsida</taxon>
        <taxon>Liliopsida</taxon>
        <taxon>Poales</taxon>
        <taxon>Poaceae</taxon>
        <taxon>PACMAD clade</taxon>
        <taxon>Panicoideae</taxon>
        <taxon>Andropogonodae</taxon>
        <taxon>Andropogoneae</taxon>
        <taxon>Sorghinae</taxon>
        <taxon>Sorghum</taxon>
    </lineage>
</organism>
<gene>
    <name evidence="2" type="ORF">SORBI_3001G042400</name>
</gene>
<proteinExistence type="predicted"/>
<reference evidence="2 3" key="1">
    <citation type="journal article" date="2009" name="Nature">
        <title>The Sorghum bicolor genome and the diversification of grasses.</title>
        <authorList>
            <person name="Paterson A.H."/>
            <person name="Bowers J.E."/>
            <person name="Bruggmann R."/>
            <person name="Dubchak I."/>
            <person name="Grimwood J."/>
            <person name="Gundlach H."/>
            <person name="Haberer G."/>
            <person name="Hellsten U."/>
            <person name="Mitros T."/>
            <person name="Poliakov A."/>
            <person name="Schmutz J."/>
            <person name="Spannagl M."/>
            <person name="Tang H."/>
            <person name="Wang X."/>
            <person name="Wicker T."/>
            <person name="Bharti A.K."/>
            <person name="Chapman J."/>
            <person name="Feltus F.A."/>
            <person name="Gowik U."/>
            <person name="Grigoriev I.V."/>
            <person name="Lyons E."/>
            <person name="Maher C.A."/>
            <person name="Martis M."/>
            <person name="Narechania A."/>
            <person name="Otillar R.P."/>
            <person name="Penning B.W."/>
            <person name="Salamov A.A."/>
            <person name="Wang Y."/>
            <person name="Zhang L."/>
            <person name="Carpita N.C."/>
            <person name="Freeling M."/>
            <person name="Gingle A.R."/>
            <person name="Hash C.T."/>
            <person name="Keller B."/>
            <person name="Klein P."/>
            <person name="Kresovich S."/>
            <person name="McCann M.C."/>
            <person name="Ming R."/>
            <person name="Peterson D.G."/>
            <person name="Mehboob-ur-Rahman"/>
            <person name="Ware D."/>
            <person name="Westhoff P."/>
            <person name="Mayer K.F."/>
            <person name="Messing J."/>
            <person name="Rokhsar D.S."/>
        </authorList>
    </citation>
    <scope>NUCLEOTIDE SEQUENCE [LARGE SCALE GENOMIC DNA]</scope>
    <source>
        <strain evidence="3">cv. BTx623</strain>
    </source>
</reference>
<dbReference type="PANTHER" id="PTHR34480">
    <property type="entry name" value="OS01G0967800 PROTEIN-RELATED"/>
    <property type="match status" value="1"/>
</dbReference>
<dbReference type="Proteomes" id="UP000000768">
    <property type="component" value="Chromosome 1"/>
</dbReference>
<dbReference type="PANTHER" id="PTHR34480:SF11">
    <property type="entry name" value="OS05G0173500 PROTEIN"/>
    <property type="match status" value="1"/>
</dbReference>
<accession>A0A1Z5S4M4</accession>
<feature type="region of interest" description="Disordered" evidence="1">
    <location>
        <begin position="1"/>
        <end position="34"/>
    </location>
</feature>
<keyword evidence="3" id="KW-1185">Reference proteome</keyword>
<protein>
    <submittedName>
        <fullName evidence="2">Uncharacterized protein</fullName>
    </submittedName>
</protein>
<name>A0A1Z5S4M4_SORBI</name>
<reference evidence="3" key="2">
    <citation type="journal article" date="2018" name="Plant J.">
        <title>The Sorghum bicolor reference genome: improved assembly, gene annotations, a transcriptome atlas, and signatures of genome organization.</title>
        <authorList>
            <person name="McCormick R.F."/>
            <person name="Truong S.K."/>
            <person name="Sreedasyam A."/>
            <person name="Jenkins J."/>
            <person name="Shu S."/>
            <person name="Sims D."/>
            <person name="Kennedy M."/>
            <person name="Amirebrahimi M."/>
            <person name="Weers B.D."/>
            <person name="McKinley B."/>
            <person name="Mattison A."/>
            <person name="Morishige D.T."/>
            <person name="Grimwood J."/>
            <person name="Schmutz J."/>
            <person name="Mullet J.E."/>
        </authorList>
    </citation>
    <scope>NUCLEOTIDE SEQUENCE [LARGE SCALE GENOMIC DNA]</scope>
    <source>
        <strain evidence="3">cv. BTx623</strain>
    </source>
</reference>
<evidence type="ECO:0000256" key="1">
    <source>
        <dbReference type="SAM" id="MobiDB-lite"/>
    </source>
</evidence>
<dbReference type="Gramene" id="OQU90769">
    <property type="protein sequence ID" value="OQU90769"/>
    <property type="gene ID" value="SORBI_3001G042400"/>
</dbReference>
<feature type="compositionally biased region" description="Low complexity" evidence="1">
    <location>
        <begin position="7"/>
        <end position="18"/>
    </location>
</feature>